<reference evidence="7" key="1">
    <citation type="submission" date="2025-08" db="UniProtKB">
        <authorList>
            <consortium name="RefSeq"/>
        </authorList>
    </citation>
    <scope>IDENTIFICATION</scope>
    <source>
        <tissue evidence="7">Gonads</tissue>
    </source>
</reference>
<evidence type="ECO:0000256" key="1">
    <source>
        <dbReference type="ARBA" id="ARBA00009995"/>
    </source>
</evidence>
<keyword evidence="4" id="KW-0812">Transmembrane</keyword>
<evidence type="ECO:0000256" key="4">
    <source>
        <dbReference type="SAM" id="Phobius"/>
    </source>
</evidence>
<dbReference type="PANTHER" id="PTHR48043:SF145">
    <property type="entry name" value="FI06409P-RELATED"/>
    <property type="match status" value="1"/>
</dbReference>
<proteinExistence type="inferred from homology"/>
<evidence type="ECO:0000313" key="6">
    <source>
        <dbReference type="Proteomes" id="UP000085678"/>
    </source>
</evidence>
<dbReference type="GeneID" id="106160069"/>
<dbReference type="Gene3D" id="3.40.50.2000">
    <property type="entry name" value="Glycogen Phosphorylase B"/>
    <property type="match status" value="2"/>
</dbReference>
<dbReference type="SUPFAM" id="SSF53756">
    <property type="entry name" value="UDP-Glycosyltransferase/glycogen phosphorylase"/>
    <property type="match status" value="1"/>
</dbReference>
<feature type="chain" id="PRO_5015145683" evidence="5">
    <location>
        <begin position="28"/>
        <end position="526"/>
    </location>
</feature>
<dbReference type="Proteomes" id="UP000085678">
    <property type="component" value="Unplaced"/>
</dbReference>
<dbReference type="PANTHER" id="PTHR48043">
    <property type="entry name" value="EG:EG0003.4 PROTEIN-RELATED"/>
    <property type="match status" value="1"/>
</dbReference>
<dbReference type="GO" id="GO:0008194">
    <property type="term" value="F:UDP-glycosyltransferase activity"/>
    <property type="evidence" value="ECO:0007669"/>
    <property type="project" value="InterPro"/>
</dbReference>
<dbReference type="FunFam" id="3.40.50.2000:FF:000021">
    <property type="entry name" value="UDP-glucuronosyltransferase"/>
    <property type="match status" value="1"/>
</dbReference>
<dbReference type="STRING" id="7574.A0A2R2MNU6"/>
<keyword evidence="4" id="KW-1133">Transmembrane helix</keyword>
<evidence type="ECO:0000313" key="7">
    <source>
        <dbReference type="RefSeq" id="XP_023931889.1"/>
    </source>
</evidence>
<dbReference type="CDD" id="cd03784">
    <property type="entry name" value="GT1_Gtf-like"/>
    <property type="match status" value="1"/>
</dbReference>
<dbReference type="RefSeq" id="XP_023931889.1">
    <property type="nucleotide sequence ID" value="XM_024076121.1"/>
</dbReference>
<comment type="similarity">
    <text evidence="1">Belongs to the UDP-glycosyltransferase family.</text>
</comment>
<dbReference type="InterPro" id="IPR002213">
    <property type="entry name" value="UDP_glucos_trans"/>
</dbReference>
<dbReference type="InterPro" id="IPR050271">
    <property type="entry name" value="UDP-glycosyltransferase"/>
</dbReference>
<accession>A0A2R2MNU6</accession>
<feature type="transmembrane region" description="Helical" evidence="4">
    <location>
        <begin position="477"/>
        <end position="504"/>
    </location>
</feature>
<evidence type="ECO:0000256" key="3">
    <source>
        <dbReference type="ARBA" id="ARBA00022679"/>
    </source>
</evidence>
<keyword evidence="3" id="KW-0808">Transferase</keyword>
<dbReference type="Pfam" id="PF00201">
    <property type="entry name" value="UDPGT"/>
    <property type="match status" value="1"/>
</dbReference>
<dbReference type="FunCoup" id="A0A2R2MNU6">
    <property type="interactions" value="323"/>
</dbReference>
<dbReference type="AlphaFoldDB" id="A0A2R2MNU6"/>
<keyword evidence="6" id="KW-1185">Reference proteome</keyword>
<evidence type="ECO:0000256" key="2">
    <source>
        <dbReference type="ARBA" id="ARBA00022676"/>
    </source>
</evidence>
<sequence length="526" mass="59897">MWKSITQKLFLLYLSVQIICDIRSVSSANILLYPYGHCLNSHLFLMEKLGSFLSQHHRVSMLINSEYSITSRTGMDLRRVQQVSFSAPKNVTTLCDLNSVERLVTQSPSDMIGVFIGTGLKFCEALLQDTATLHYLKQQRFDVIVVDSMEICGLIIAQYLKIPYIKLLTEGIGDHADIPSPMAYVPAMMATFTDKMTFGERAMNAVMKMGDNLIYYYMLYQYEQLQNKYTDIPTSVHETSRRPSLRFAVADFALDYPQPVMPDMLLIGGFFVSQPTSQMSETVEQFLDSVGEEGLVVFSFGSQVKHYGEHWGNLFASALGRLPQKVLWRYDGQPPSNLKNNTKLVPWLPQAELLAHPKTKLFITHCGRNGAMEAGYYGIPVIGIPLFADQPSMASKLTGHAGMGVALDIHSLTADKLYSTAKEVISNHNYKSSALKVSYLMRDQPWNFKEKILYWVDYVVKHDGAYHFKSQAINLKWYQSMMLDVIVFFIFLFLIVINLFMFLWRVLIPSCNFRSSVIQLSKFKMD</sequence>
<dbReference type="KEGG" id="lak:106160069"/>
<gene>
    <name evidence="7" type="primary">LOC106160069</name>
</gene>
<protein>
    <submittedName>
        <fullName evidence="7">UDP-glucuronosyltransferase 2C1</fullName>
    </submittedName>
</protein>
<name>A0A2R2MNU6_LINAN</name>
<keyword evidence="2" id="KW-0328">Glycosyltransferase</keyword>
<organism evidence="6 7">
    <name type="scientific">Lingula anatina</name>
    <name type="common">Brachiopod</name>
    <name type="synonym">Lingula unguis</name>
    <dbReference type="NCBI Taxonomy" id="7574"/>
    <lineage>
        <taxon>Eukaryota</taxon>
        <taxon>Metazoa</taxon>
        <taxon>Spiralia</taxon>
        <taxon>Lophotrochozoa</taxon>
        <taxon>Brachiopoda</taxon>
        <taxon>Linguliformea</taxon>
        <taxon>Lingulata</taxon>
        <taxon>Lingulida</taxon>
        <taxon>Linguloidea</taxon>
        <taxon>Lingulidae</taxon>
        <taxon>Lingula</taxon>
    </lineage>
</organism>
<dbReference type="InParanoid" id="A0A2R2MNU6"/>
<evidence type="ECO:0000256" key="5">
    <source>
        <dbReference type="SAM" id="SignalP"/>
    </source>
</evidence>
<keyword evidence="4" id="KW-0472">Membrane</keyword>
<feature type="signal peptide" evidence="5">
    <location>
        <begin position="1"/>
        <end position="27"/>
    </location>
</feature>
<keyword evidence="5" id="KW-0732">Signal</keyword>
<dbReference type="OrthoDB" id="6106008at2759"/>